<organism evidence="1">
    <name type="scientific">Eremomyces bilateralis CBS 781.70</name>
    <dbReference type="NCBI Taxonomy" id="1392243"/>
    <lineage>
        <taxon>Eukaryota</taxon>
        <taxon>Fungi</taxon>
        <taxon>Dikarya</taxon>
        <taxon>Ascomycota</taxon>
        <taxon>Pezizomycotina</taxon>
        <taxon>Dothideomycetes</taxon>
        <taxon>Dothideomycetes incertae sedis</taxon>
        <taxon>Eremomycetales</taxon>
        <taxon>Eremomycetaceae</taxon>
        <taxon>Eremomyces</taxon>
    </lineage>
</organism>
<protein>
    <submittedName>
        <fullName evidence="1 3">Uncharacterized protein</fullName>
    </submittedName>
</protein>
<sequence>MKMLILFQTKLERLLKPCSTRILGGCTTIRRAVRLSKRIKEWCESYILDGDGDRDLGSGCEDTMRSGERLEESEKRVVVVTFRFVAHRGTKAQHYGDAFPRGPDDVVMLHPRVHGLIHDPGTGIPEKRTIMVIYTTSGVAIGESGMLQADSLAHTSIVTSCNHHTTFVGAGPDCWK</sequence>
<evidence type="ECO:0000313" key="2">
    <source>
        <dbReference type="Proteomes" id="UP000504638"/>
    </source>
</evidence>
<name>A0A6G1FVP6_9PEZI</name>
<reference evidence="1 3" key="1">
    <citation type="submission" date="2020-01" db="EMBL/GenBank/DDBJ databases">
        <authorList>
            <consortium name="DOE Joint Genome Institute"/>
            <person name="Haridas S."/>
            <person name="Albert R."/>
            <person name="Binder M."/>
            <person name="Bloem J."/>
            <person name="Labutti K."/>
            <person name="Salamov A."/>
            <person name="Andreopoulos B."/>
            <person name="Baker S.E."/>
            <person name="Barry K."/>
            <person name="Bills G."/>
            <person name="Bluhm B.H."/>
            <person name="Cannon C."/>
            <person name="Castanera R."/>
            <person name="Culley D.E."/>
            <person name="Daum C."/>
            <person name="Ezra D."/>
            <person name="Gonzalez J.B."/>
            <person name="Henrissat B."/>
            <person name="Kuo A."/>
            <person name="Liang C."/>
            <person name="Lipzen A."/>
            <person name="Lutzoni F."/>
            <person name="Magnuson J."/>
            <person name="Mondo S."/>
            <person name="Nolan M."/>
            <person name="Ohm R."/>
            <person name="Pangilinan J."/>
            <person name="Park H.-J."/>
            <person name="Ramirez L."/>
            <person name="Alfaro M."/>
            <person name="Sun H."/>
            <person name="Tritt A."/>
            <person name="Yoshinaga Y."/>
            <person name="Zwiers L.-H."/>
            <person name="Turgeon B.G."/>
            <person name="Goodwin S.B."/>
            <person name="Spatafora J.W."/>
            <person name="Crous P.W."/>
            <person name="Grigoriev I.V."/>
        </authorList>
    </citation>
    <scope>NUCLEOTIDE SEQUENCE</scope>
    <source>
        <strain evidence="1 3">CBS 781.70</strain>
    </source>
</reference>
<dbReference type="RefSeq" id="XP_033531411.1">
    <property type="nucleotide sequence ID" value="XM_033682950.1"/>
</dbReference>
<dbReference type="GeneID" id="54423520"/>
<evidence type="ECO:0000313" key="3">
    <source>
        <dbReference type="RefSeq" id="XP_033531411.1"/>
    </source>
</evidence>
<dbReference type="EMBL" id="ML975170">
    <property type="protein sequence ID" value="KAF1809780.1"/>
    <property type="molecule type" value="Genomic_DNA"/>
</dbReference>
<gene>
    <name evidence="1 3" type="ORF">P152DRAFT_516474</name>
</gene>
<dbReference type="Proteomes" id="UP000504638">
    <property type="component" value="Unplaced"/>
</dbReference>
<accession>A0A6G1FVP6</accession>
<dbReference type="AlphaFoldDB" id="A0A6G1FVP6"/>
<keyword evidence="2" id="KW-1185">Reference proteome</keyword>
<proteinExistence type="predicted"/>
<evidence type="ECO:0000313" key="1">
    <source>
        <dbReference type="EMBL" id="KAF1809780.1"/>
    </source>
</evidence>
<reference evidence="3" key="3">
    <citation type="submission" date="2025-04" db="UniProtKB">
        <authorList>
            <consortium name="RefSeq"/>
        </authorList>
    </citation>
    <scope>IDENTIFICATION</scope>
    <source>
        <strain evidence="3">CBS 781.70</strain>
    </source>
</reference>
<reference evidence="3" key="2">
    <citation type="submission" date="2020-04" db="EMBL/GenBank/DDBJ databases">
        <authorList>
            <consortium name="NCBI Genome Project"/>
        </authorList>
    </citation>
    <scope>NUCLEOTIDE SEQUENCE</scope>
    <source>
        <strain evidence="3">CBS 781.70</strain>
    </source>
</reference>